<evidence type="ECO:0000256" key="2">
    <source>
        <dbReference type="RuleBase" id="RU000461"/>
    </source>
</evidence>
<dbReference type="PROSITE" id="PS00086">
    <property type="entry name" value="CYTOCHROME_P450"/>
    <property type="match status" value="1"/>
</dbReference>
<accession>B9RBR1</accession>
<dbReference type="GO" id="GO:0004497">
    <property type="term" value="F:monooxygenase activity"/>
    <property type="evidence" value="ECO:0007669"/>
    <property type="project" value="UniProtKB-KW"/>
</dbReference>
<dbReference type="AlphaFoldDB" id="B9RBR1"/>
<dbReference type="InterPro" id="IPR001128">
    <property type="entry name" value="Cyt_P450"/>
</dbReference>
<dbReference type="FunFam" id="1.10.630.10:FF:000207">
    <property type="entry name" value="Putative cytochrome P450 superfamily protein"/>
    <property type="match status" value="1"/>
</dbReference>
<name>B9RBR1_RICCO</name>
<dbReference type="PANTHER" id="PTHR47951:SF7">
    <property type="entry name" value="FLAVONOID 3',5'-HYDROXYLASE-LIKE ISOFORM X1"/>
    <property type="match status" value="1"/>
</dbReference>
<dbReference type="PANTHER" id="PTHR47951">
    <property type="entry name" value="OS08G0547900 PROTEIN"/>
    <property type="match status" value="1"/>
</dbReference>
<dbReference type="EC" id="1.14.13.88" evidence="3"/>
<keyword evidence="1 2" id="KW-0479">Metal-binding</keyword>
<dbReference type="GO" id="GO:0005506">
    <property type="term" value="F:iron ion binding"/>
    <property type="evidence" value="ECO:0007669"/>
    <property type="project" value="InterPro"/>
</dbReference>
<dbReference type="Proteomes" id="UP000008311">
    <property type="component" value="Unassembled WGS sequence"/>
</dbReference>
<dbReference type="PRINTS" id="PR00385">
    <property type="entry name" value="P450"/>
</dbReference>
<dbReference type="eggNOG" id="KOG0156">
    <property type="taxonomic scope" value="Eukaryota"/>
</dbReference>
<evidence type="ECO:0000256" key="1">
    <source>
        <dbReference type="PIRSR" id="PIRSR602401-1"/>
    </source>
</evidence>
<evidence type="ECO:0000313" key="3">
    <source>
        <dbReference type="EMBL" id="EEF50982.1"/>
    </source>
</evidence>
<dbReference type="Pfam" id="PF00067">
    <property type="entry name" value="p450"/>
    <property type="match status" value="1"/>
</dbReference>
<dbReference type="InterPro" id="IPR002401">
    <property type="entry name" value="Cyt_P450_E_grp-I"/>
</dbReference>
<comment type="cofactor">
    <cofactor evidence="1">
        <name>heme</name>
        <dbReference type="ChEBI" id="CHEBI:30413"/>
    </cofactor>
</comment>
<organism evidence="3 4">
    <name type="scientific">Ricinus communis</name>
    <name type="common">Castor bean</name>
    <dbReference type="NCBI Taxonomy" id="3988"/>
    <lineage>
        <taxon>Eukaryota</taxon>
        <taxon>Viridiplantae</taxon>
        <taxon>Streptophyta</taxon>
        <taxon>Embryophyta</taxon>
        <taxon>Tracheophyta</taxon>
        <taxon>Spermatophyta</taxon>
        <taxon>Magnoliopsida</taxon>
        <taxon>eudicotyledons</taxon>
        <taxon>Gunneridae</taxon>
        <taxon>Pentapetalae</taxon>
        <taxon>rosids</taxon>
        <taxon>fabids</taxon>
        <taxon>Malpighiales</taxon>
        <taxon>Euphorbiaceae</taxon>
        <taxon>Acalyphoideae</taxon>
        <taxon>Acalypheae</taxon>
        <taxon>Ricinus</taxon>
    </lineage>
</organism>
<dbReference type="InterPro" id="IPR036396">
    <property type="entry name" value="Cyt_P450_sf"/>
</dbReference>
<dbReference type="SUPFAM" id="SSF48264">
    <property type="entry name" value="Cytochrome P450"/>
    <property type="match status" value="1"/>
</dbReference>
<dbReference type="EMBL" id="EQ973774">
    <property type="protein sequence ID" value="EEF50982.1"/>
    <property type="molecule type" value="Genomic_DNA"/>
</dbReference>
<sequence length="246" mass="28246">MEKNKQRENFLQLLLDLNKHDSTEMLLSKNELKGLLMDIVTGGTDTTSTMVEWVFAEVMKHQEIMEKVQQELDEVVGLNNCVEEFHLPKLCYLDAVVKETLRLHPALPLLVPRRTSQPCELGGYTIPKGTTIFLNVYAIHRDPQFWDNPLEFRPERFLNNINAGNFDFSGNNFQYLPFGSGRRVCAGLPLGEKMLMYQVATFLHSFNWKLPNDTELELSDKHGIVIKKLKPLVAIPTPRLSNLDLY</sequence>
<dbReference type="InterPro" id="IPR017972">
    <property type="entry name" value="Cyt_P450_CS"/>
</dbReference>
<reference evidence="4" key="1">
    <citation type="journal article" date="2010" name="Nat. Biotechnol.">
        <title>Draft genome sequence of the oilseed species Ricinus communis.</title>
        <authorList>
            <person name="Chan A.P."/>
            <person name="Crabtree J."/>
            <person name="Zhao Q."/>
            <person name="Lorenzi H."/>
            <person name="Orvis J."/>
            <person name="Puiu D."/>
            <person name="Melake-Berhan A."/>
            <person name="Jones K.M."/>
            <person name="Redman J."/>
            <person name="Chen G."/>
            <person name="Cahoon E.B."/>
            <person name="Gedil M."/>
            <person name="Stanke M."/>
            <person name="Haas B.J."/>
            <person name="Wortman J.R."/>
            <person name="Fraser-Liggett C.M."/>
            <person name="Ravel J."/>
            <person name="Rabinowicz P.D."/>
        </authorList>
    </citation>
    <scope>NUCLEOTIDE SEQUENCE [LARGE SCALE GENOMIC DNA]</scope>
    <source>
        <strain evidence="4">cv. Hale</strain>
    </source>
</reference>
<dbReference type="STRING" id="3988.B9RBR1"/>
<evidence type="ECO:0000313" key="4">
    <source>
        <dbReference type="Proteomes" id="UP000008311"/>
    </source>
</evidence>
<proteinExistence type="inferred from homology"/>
<feature type="binding site" description="axial binding residue" evidence="1">
    <location>
        <position position="185"/>
    </location>
    <ligand>
        <name>heme</name>
        <dbReference type="ChEBI" id="CHEBI:30413"/>
    </ligand>
    <ligandPart>
        <name>Fe</name>
        <dbReference type="ChEBI" id="CHEBI:18248"/>
    </ligandPart>
</feature>
<keyword evidence="1 2" id="KW-0408">Iron</keyword>
<keyword evidence="1 2" id="KW-0349">Heme</keyword>
<dbReference type="GO" id="GO:0016491">
    <property type="term" value="F:oxidoreductase activity"/>
    <property type="evidence" value="ECO:0000318"/>
    <property type="project" value="GO_Central"/>
</dbReference>
<keyword evidence="2" id="KW-0503">Monooxygenase</keyword>
<gene>
    <name evidence="3" type="ORF">RCOM_1679950</name>
</gene>
<keyword evidence="4" id="KW-1185">Reference proteome</keyword>
<dbReference type="Gene3D" id="1.10.630.10">
    <property type="entry name" value="Cytochrome P450"/>
    <property type="match status" value="1"/>
</dbReference>
<dbReference type="InParanoid" id="B9RBR1"/>
<dbReference type="GO" id="GO:0016705">
    <property type="term" value="F:oxidoreductase activity, acting on paired donors, with incorporation or reduction of molecular oxygen"/>
    <property type="evidence" value="ECO:0007669"/>
    <property type="project" value="InterPro"/>
</dbReference>
<keyword evidence="2 3" id="KW-0560">Oxidoreductase</keyword>
<protein>
    <submittedName>
        <fullName evidence="3">Cytochrome P450, putative</fullName>
        <ecNumber evidence="3">1.14.13.88</ecNumber>
    </submittedName>
</protein>
<dbReference type="PRINTS" id="PR00463">
    <property type="entry name" value="EP450I"/>
</dbReference>
<dbReference type="GO" id="GO:0020037">
    <property type="term" value="F:heme binding"/>
    <property type="evidence" value="ECO:0007669"/>
    <property type="project" value="InterPro"/>
</dbReference>
<comment type="similarity">
    <text evidence="2">Belongs to the cytochrome P450 family.</text>
</comment>